<dbReference type="Proteomes" id="UP000075882">
    <property type="component" value="Unassembled WGS sequence"/>
</dbReference>
<sequence length="184" mass="19244">MLHFAPLQQDAKFIRTELPDCSCSSPALPPACPFGQRPPAPPSCADRDLDLSFCGTGDGAISCCSSCGADGAGPAPLDDLRRLQLLPAAVSSADSLTPARVRLLLPLTPAGEGFLTAVVTNDAIMFVCGTIACCCCCCCCCVPGFVLILILPPFSCSRSSNFQVSPKKESFGFTSTGMNATRWR</sequence>
<dbReference type="AlphaFoldDB" id="A0A8W7PTH3"/>
<name>A0A8W7PTH3_ANOCL</name>
<evidence type="ECO:0000313" key="1">
    <source>
        <dbReference type="EnsemblMetazoa" id="ACOM037432-PA.1"/>
    </source>
</evidence>
<accession>A0A8W7PTH3</accession>
<proteinExistence type="predicted"/>
<reference evidence="1" key="1">
    <citation type="submission" date="2022-08" db="UniProtKB">
        <authorList>
            <consortium name="EnsemblMetazoa"/>
        </authorList>
    </citation>
    <scope>IDENTIFICATION</scope>
</reference>
<protein>
    <submittedName>
        <fullName evidence="1">Uncharacterized protein</fullName>
    </submittedName>
</protein>
<dbReference type="EnsemblMetazoa" id="ACOM037432-RA">
    <property type="protein sequence ID" value="ACOM037432-PA.1"/>
    <property type="gene ID" value="ACOM037432"/>
</dbReference>
<organism evidence="1">
    <name type="scientific">Anopheles coluzzii</name>
    <name type="common">African malaria mosquito</name>
    <dbReference type="NCBI Taxonomy" id="1518534"/>
    <lineage>
        <taxon>Eukaryota</taxon>
        <taxon>Metazoa</taxon>
        <taxon>Ecdysozoa</taxon>
        <taxon>Arthropoda</taxon>
        <taxon>Hexapoda</taxon>
        <taxon>Insecta</taxon>
        <taxon>Pterygota</taxon>
        <taxon>Neoptera</taxon>
        <taxon>Endopterygota</taxon>
        <taxon>Diptera</taxon>
        <taxon>Nematocera</taxon>
        <taxon>Culicoidea</taxon>
        <taxon>Culicidae</taxon>
        <taxon>Anophelinae</taxon>
        <taxon>Anopheles</taxon>
    </lineage>
</organism>